<dbReference type="Pfam" id="PF03739">
    <property type="entry name" value="LptF_LptG"/>
    <property type="match status" value="1"/>
</dbReference>
<dbReference type="GO" id="GO:0043190">
    <property type="term" value="C:ATP-binding cassette (ABC) transporter complex"/>
    <property type="evidence" value="ECO:0007669"/>
    <property type="project" value="InterPro"/>
</dbReference>
<evidence type="ECO:0000313" key="11">
    <source>
        <dbReference type="Proteomes" id="UP000191418"/>
    </source>
</evidence>
<accession>A0A1T4RCC5</accession>
<name>A0A1T4RCC5_9GAMM</name>
<comment type="subunit">
    <text evidence="8">Component of the lipopolysaccharide transport and assembly complex. The LptBFG transporter is composed of two ATP-binding proteins (LptB) and two transmembrane proteins (LptF and LptG).</text>
</comment>
<feature type="transmembrane region" description="Helical" evidence="9">
    <location>
        <begin position="94"/>
        <end position="116"/>
    </location>
</feature>
<dbReference type="NCBIfam" id="TIGR04408">
    <property type="entry name" value="LptG_lptG"/>
    <property type="match status" value="1"/>
</dbReference>
<dbReference type="STRING" id="64969.SAMN02745127_02298"/>
<dbReference type="OrthoDB" id="9776227at2"/>
<dbReference type="RefSeq" id="WP_078745862.1">
    <property type="nucleotide sequence ID" value="NZ_FUXG01000015.1"/>
</dbReference>
<evidence type="ECO:0000256" key="8">
    <source>
        <dbReference type="ARBA" id="ARBA00026081"/>
    </source>
</evidence>
<keyword evidence="4" id="KW-1003">Cell membrane</keyword>
<keyword evidence="11" id="KW-1185">Reference proteome</keyword>
<dbReference type="EMBL" id="MTSM01000012">
    <property type="protein sequence ID" value="OPX55185.1"/>
    <property type="molecule type" value="Genomic_DNA"/>
</dbReference>
<dbReference type="PANTHER" id="PTHR33529:SF2">
    <property type="entry name" value="LIPOPOLYSACCHARIDE EXPORT SYSTEM PERMEASE PROTEIN LPTG"/>
    <property type="match status" value="1"/>
</dbReference>
<dbReference type="PANTHER" id="PTHR33529">
    <property type="entry name" value="SLR0882 PROTEIN-RELATED"/>
    <property type="match status" value="1"/>
</dbReference>
<evidence type="ECO:0000313" key="10">
    <source>
        <dbReference type="EMBL" id="OPX55185.1"/>
    </source>
</evidence>
<dbReference type="InterPro" id="IPR030923">
    <property type="entry name" value="LptG"/>
</dbReference>
<reference evidence="10 11" key="1">
    <citation type="submission" date="2017-01" db="EMBL/GenBank/DDBJ databases">
        <title>Genome Sequencing of a Marine Spirillum, Oceanospirillum multiglobuliferum ATCC 33336, from Japan.</title>
        <authorList>
            <person name="Carney J.G."/>
            <person name="Trachtenberg A.M."/>
            <person name="Rheaume B.A."/>
            <person name="Linnane J.D."/>
            <person name="Pitts N.L."/>
            <person name="Mykles D.L."/>
            <person name="Maclea K.S."/>
        </authorList>
    </citation>
    <scope>NUCLEOTIDE SEQUENCE [LARGE SCALE GENOMIC DNA]</scope>
    <source>
        <strain evidence="10 11">ATCC 33336</strain>
    </source>
</reference>
<keyword evidence="6 9" id="KW-1133">Transmembrane helix</keyword>
<comment type="subcellular location">
    <subcellularLocation>
        <location evidence="2">Cell membrane</location>
        <topology evidence="2">Multi-pass membrane protein</topology>
    </subcellularLocation>
</comment>
<dbReference type="GO" id="GO:0015920">
    <property type="term" value="P:lipopolysaccharide transport"/>
    <property type="evidence" value="ECO:0007669"/>
    <property type="project" value="TreeGrafter"/>
</dbReference>
<comment type="similarity">
    <text evidence="3">Belongs to the LptF/LptG family.</text>
</comment>
<evidence type="ECO:0000256" key="4">
    <source>
        <dbReference type="ARBA" id="ARBA00022475"/>
    </source>
</evidence>
<evidence type="ECO:0000256" key="6">
    <source>
        <dbReference type="ARBA" id="ARBA00022989"/>
    </source>
</evidence>
<dbReference type="AlphaFoldDB" id="A0A1T4RCC5"/>
<dbReference type="InterPro" id="IPR005495">
    <property type="entry name" value="LptG/LptF_permease"/>
</dbReference>
<keyword evidence="5 9" id="KW-0812">Transmembrane</keyword>
<gene>
    <name evidence="10" type="ORF">BTE48_10535</name>
</gene>
<keyword evidence="7 9" id="KW-0472">Membrane</keyword>
<feature type="transmembrane region" description="Helical" evidence="9">
    <location>
        <begin position="273"/>
        <end position="293"/>
    </location>
</feature>
<comment type="caution">
    <text evidence="10">The sequence shown here is derived from an EMBL/GenBank/DDBJ whole genome shotgun (WGS) entry which is preliminary data.</text>
</comment>
<dbReference type="GO" id="GO:0055085">
    <property type="term" value="P:transmembrane transport"/>
    <property type="evidence" value="ECO:0007669"/>
    <property type="project" value="InterPro"/>
</dbReference>
<evidence type="ECO:0000256" key="5">
    <source>
        <dbReference type="ARBA" id="ARBA00022692"/>
    </source>
</evidence>
<sequence length="353" mass="39507">MRILDRYIAKNVLGAILVVQTLLLGLDLMLALVGELGDMNQHYQITHVLYYIMLTAPRRLYDLLPVAVMVGSLMGLGALAASNELAVIRAAGVSILRIIGSVMKPMLLIMLVSLALGEYVAPQAEQSAINYRIVTQSGNTRVNYENGVWHKEKNEFFYFSTILSDGRLLGVSRYVFDDQGHQTFSMYSPQGTYDSGRWRFDQAQFTYIGERQVEVKTEQNYYWETNLTPELLKMIIIGEENQSPSELWQYSQYLEERGLSANNYLMIFWRKTLMPLTLAALVLVAASFVFGPLRTVPAGTRVFSGVVVGLLVKYLQDILGPASVVYGFEPIMAILIPAFGCIAYGAILIRRAG</sequence>
<evidence type="ECO:0000256" key="1">
    <source>
        <dbReference type="ARBA" id="ARBA00002265"/>
    </source>
</evidence>
<dbReference type="Proteomes" id="UP000191418">
    <property type="component" value="Unassembled WGS sequence"/>
</dbReference>
<evidence type="ECO:0000256" key="3">
    <source>
        <dbReference type="ARBA" id="ARBA00007725"/>
    </source>
</evidence>
<evidence type="ECO:0000256" key="7">
    <source>
        <dbReference type="ARBA" id="ARBA00023136"/>
    </source>
</evidence>
<organism evidence="10 11">
    <name type="scientific">Oceanospirillum multiglobuliferum</name>
    <dbReference type="NCBI Taxonomy" id="64969"/>
    <lineage>
        <taxon>Bacteria</taxon>
        <taxon>Pseudomonadati</taxon>
        <taxon>Pseudomonadota</taxon>
        <taxon>Gammaproteobacteria</taxon>
        <taxon>Oceanospirillales</taxon>
        <taxon>Oceanospirillaceae</taxon>
        <taxon>Oceanospirillum</taxon>
    </lineage>
</organism>
<comment type="function">
    <text evidence="1">Part of the ABC transporter complex LptBFG involved in the translocation of lipopolysaccharide (LPS) from the inner membrane to the outer membrane.</text>
</comment>
<proteinExistence type="inferred from homology"/>
<protein>
    <submittedName>
        <fullName evidence="10">LPS export ABC transporter permease LptG</fullName>
    </submittedName>
</protein>
<evidence type="ECO:0000256" key="2">
    <source>
        <dbReference type="ARBA" id="ARBA00004651"/>
    </source>
</evidence>
<feature type="transmembrane region" description="Helical" evidence="9">
    <location>
        <begin position="12"/>
        <end position="33"/>
    </location>
</feature>
<evidence type="ECO:0000256" key="9">
    <source>
        <dbReference type="SAM" id="Phobius"/>
    </source>
</evidence>
<feature type="transmembrane region" description="Helical" evidence="9">
    <location>
        <begin position="63"/>
        <end position="82"/>
    </location>
</feature>
<feature type="transmembrane region" description="Helical" evidence="9">
    <location>
        <begin position="331"/>
        <end position="349"/>
    </location>
</feature>